<protein>
    <recommendedName>
        <fullName evidence="3">Xylose isomerase-like TIM barrel domain-containing protein</fullName>
    </recommendedName>
</protein>
<evidence type="ECO:0008006" key="3">
    <source>
        <dbReference type="Google" id="ProtNLM"/>
    </source>
</evidence>
<reference evidence="1 2" key="1">
    <citation type="journal article" date="2016" name="Nat. Commun.">
        <title>Thousands of microbial genomes shed light on interconnected biogeochemical processes in an aquifer system.</title>
        <authorList>
            <person name="Anantharaman K."/>
            <person name="Brown C.T."/>
            <person name="Hug L.A."/>
            <person name="Sharon I."/>
            <person name="Castelle C.J."/>
            <person name="Probst A.J."/>
            <person name="Thomas B.C."/>
            <person name="Singh A."/>
            <person name="Wilkins M.J."/>
            <person name="Karaoz U."/>
            <person name="Brodie E.L."/>
            <person name="Williams K.H."/>
            <person name="Hubbard S.S."/>
            <person name="Banfield J.F."/>
        </authorList>
    </citation>
    <scope>NUCLEOTIDE SEQUENCE [LARGE SCALE GENOMIC DNA]</scope>
</reference>
<dbReference type="EMBL" id="MHLW01000004">
    <property type="protein sequence ID" value="OGZ18348.1"/>
    <property type="molecule type" value="Genomic_DNA"/>
</dbReference>
<comment type="caution">
    <text evidence="1">The sequence shown here is derived from an EMBL/GenBank/DDBJ whole genome shotgun (WGS) entry which is preliminary data.</text>
</comment>
<dbReference type="AlphaFoldDB" id="A0A1G2DZI2"/>
<organism evidence="1 2">
    <name type="scientific">Candidatus Nealsonbacteria bacterium RBG_13_37_56</name>
    <dbReference type="NCBI Taxonomy" id="1801661"/>
    <lineage>
        <taxon>Bacteria</taxon>
        <taxon>Candidatus Nealsoniibacteriota</taxon>
    </lineage>
</organism>
<proteinExistence type="predicted"/>
<dbReference type="Gene3D" id="3.20.20.150">
    <property type="entry name" value="Divalent-metal-dependent TIM barrel enzymes"/>
    <property type="match status" value="1"/>
</dbReference>
<dbReference type="InterPro" id="IPR036237">
    <property type="entry name" value="Xyl_isomerase-like_sf"/>
</dbReference>
<dbReference type="SUPFAM" id="SSF51658">
    <property type="entry name" value="Xylose isomerase-like"/>
    <property type="match status" value="1"/>
</dbReference>
<accession>A0A1G2DZI2</accession>
<dbReference type="Proteomes" id="UP000178893">
    <property type="component" value="Unassembled WGS sequence"/>
</dbReference>
<name>A0A1G2DZI2_9BACT</name>
<gene>
    <name evidence="1" type="ORF">A2V72_01075</name>
</gene>
<evidence type="ECO:0000313" key="1">
    <source>
        <dbReference type="EMBL" id="OGZ18348.1"/>
    </source>
</evidence>
<evidence type="ECO:0000313" key="2">
    <source>
        <dbReference type="Proteomes" id="UP000178893"/>
    </source>
</evidence>
<sequence>MKKTIVIGPATGWLYAKKMYSLIDQKFILEEAGANGVEVSFLPEWFSAENLNRMCSIPNFSKIFEAQNFLHRSVHLPVVNNQKIKLQIAITQKFVAYCNATVALTHPLKVKGCYPIKSYEKMISKGIPLAIENMDSNKESGFKIEELERLIQLVPRFVLDVQHAFERDLTMEYAFDLFNAVKDKLVYLHVSGETEDNHHALVYQSRNCDKIISFLGTIFSEIEIPIILEGRYSTLKELNQEISFLIKEITN</sequence>